<dbReference type="OrthoDB" id="10344378at2759"/>
<keyword evidence="3" id="KW-1185">Reference proteome</keyword>
<accession>A0A9N9UTS1</accession>
<evidence type="ECO:0000313" key="3">
    <source>
        <dbReference type="Proteomes" id="UP000754883"/>
    </source>
</evidence>
<gene>
    <name evidence="2" type="ORF">CBYS24578_00014449</name>
</gene>
<comment type="caution">
    <text evidence="2">The sequence shown here is derived from an EMBL/GenBank/DDBJ whole genome shotgun (WGS) entry which is preliminary data.</text>
</comment>
<dbReference type="AlphaFoldDB" id="A0A9N9UTS1"/>
<proteinExistence type="predicted"/>
<protein>
    <submittedName>
        <fullName evidence="2">Uncharacterized protein</fullName>
    </submittedName>
</protein>
<reference evidence="2 3" key="2">
    <citation type="submission" date="2021-10" db="EMBL/GenBank/DDBJ databases">
        <authorList>
            <person name="Piombo E."/>
        </authorList>
    </citation>
    <scope>NUCLEOTIDE SEQUENCE [LARGE SCALE GENOMIC DNA]</scope>
</reference>
<reference evidence="3" key="1">
    <citation type="submission" date="2019-06" db="EMBL/GenBank/DDBJ databases">
        <authorList>
            <person name="Broberg M."/>
        </authorList>
    </citation>
    <scope>NUCLEOTIDE SEQUENCE [LARGE SCALE GENOMIC DNA]</scope>
</reference>
<name>A0A9N9UTS1_9HYPO</name>
<keyword evidence="1" id="KW-0175">Coiled coil</keyword>
<dbReference type="EMBL" id="CABFNO020001538">
    <property type="protein sequence ID" value="CAG9996266.1"/>
    <property type="molecule type" value="Genomic_DNA"/>
</dbReference>
<evidence type="ECO:0000313" key="2">
    <source>
        <dbReference type="EMBL" id="CAG9996266.1"/>
    </source>
</evidence>
<sequence>MSSEKLEEKLDKMSKLLATLTDQNKECKEALEKCLEMSNKSLDEKLVKLKGNNERTKEQMKMLFGEEKNVEEQFMPYAWSKCLQDEEIHLRDKERGEFGVKVNELDRAMRKSDDLIKSIEEASRKKSAGSEAE</sequence>
<organism evidence="2 3">
    <name type="scientific">Clonostachys byssicola</name>
    <dbReference type="NCBI Taxonomy" id="160290"/>
    <lineage>
        <taxon>Eukaryota</taxon>
        <taxon>Fungi</taxon>
        <taxon>Dikarya</taxon>
        <taxon>Ascomycota</taxon>
        <taxon>Pezizomycotina</taxon>
        <taxon>Sordariomycetes</taxon>
        <taxon>Hypocreomycetidae</taxon>
        <taxon>Hypocreales</taxon>
        <taxon>Bionectriaceae</taxon>
        <taxon>Clonostachys</taxon>
    </lineage>
</organism>
<feature type="coiled-coil region" evidence="1">
    <location>
        <begin position="3"/>
        <end position="73"/>
    </location>
</feature>
<evidence type="ECO:0000256" key="1">
    <source>
        <dbReference type="SAM" id="Coils"/>
    </source>
</evidence>
<dbReference type="Proteomes" id="UP000754883">
    <property type="component" value="Unassembled WGS sequence"/>
</dbReference>